<proteinExistence type="predicted"/>
<evidence type="ECO:0000256" key="3">
    <source>
        <dbReference type="ARBA" id="ARBA00022553"/>
    </source>
</evidence>
<dbReference type="EMBL" id="JAJNEC010000005">
    <property type="protein sequence ID" value="MCD2424488.1"/>
    <property type="molecule type" value="Genomic_DNA"/>
</dbReference>
<evidence type="ECO:0000313" key="11">
    <source>
        <dbReference type="Proteomes" id="UP001199816"/>
    </source>
</evidence>
<accession>A0ABS8PTT6</accession>
<dbReference type="EC" id="2.7.13.3" evidence="2"/>
<dbReference type="Gene3D" id="3.30.565.10">
    <property type="entry name" value="Histidine kinase-like ATPase, C-terminal domain"/>
    <property type="match status" value="1"/>
</dbReference>
<evidence type="ECO:0000313" key="10">
    <source>
        <dbReference type="EMBL" id="MCD2424488.1"/>
    </source>
</evidence>
<dbReference type="RefSeq" id="WP_231006610.1">
    <property type="nucleotide sequence ID" value="NZ_JAJNEC010000005.1"/>
</dbReference>
<keyword evidence="7" id="KW-0067">ATP-binding</keyword>
<dbReference type="InterPro" id="IPR013783">
    <property type="entry name" value="Ig-like_fold"/>
</dbReference>
<protein>
    <recommendedName>
        <fullName evidence="2">histidine kinase</fullName>
        <ecNumber evidence="2">2.7.13.3</ecNumber>
    </recommendedName>
</protein>
<dbReference type="Pfam" id="PF07730">
    <property type="entry name" value="HisKA_3"/>
    <property type="match status" value="1"/>
</dbReference>
<dbReference type="Gene3D" id="1.20.5.1930">
    <property type="match status" value="1"/>
</dbReference>
<dbReference type="Gene3D" id="2.60.40.10">
    <property type="entry name" value="Immunoglobulins"/>
    <property type="match status" value="1"/>
</dbReference>
<dbReference type="InterPro" id="IPR011123">
    <property type="entry name" value="Y_Y_Y"/>
</dbReference>
<dbReference type="InterPro" id="IPR011110">
    <property type="entry name" value="Reg_prop"/>
</dbReference>
<dbReference type="InterPro" id="IPR050482">
    <property type="entry name" value="Sensor_HK_TwoCompSys"/>
</dbReference>
<sequence>MDKGLSQSQVTSITQDVRNYLWVGTIAGLNRFDGIRFKTFSKKDGLQSNVIMALYGASNGVVWISTAKGLSRYNGYRFENLKMPAQKMSFDFSVITEDANGNIYAYDFWNGLFVVKGTSIAKVPLPSEGRSATCSYRDQQKRLWVYIYQQGFYELLNGIWTKTIAITGLMPREFVRSMTESNGIYYAITNKGTILKIQGGTVIQRKRYEGTFRSINIDDDHNLWVATAHGALLIDSGTLLLKQELNAQTGLSDNMVNIVFKDTDHNFWIGTDGDGLFKYSGGPFIRYDKNNGLIGNVVMGFAKDKNGELFAGTREGTLLKYNAAKKTFQASAPLKKAINGVNCMGSDPQGNIYVGTMENRLLKIHDGQLSEIPLEKEHRPGIYTIKSYDGLVCVHTTMGSYWIEGNRAQKIDGISGVVNSIALNGNEILAGGSKGCFTYAYKSAAKPVHIPGLEDVNISCFEKIGKYIVIGSFDEGLFFWDRARNRVRTYNRENGLADNNVFAIMKDFSGNLWVGTSSGIQQVHLDSATDHISIRQFNIADGYESSETNLNAMIEGDDHSIWIGTTKGAFIYDAAADRKRTVGTPATVIESVDYPGAETTTGQELSAWEHLPPYPKIAFANNSIAFSFKGIYLRDPASLLYTYKLEGYDTAFSRLQHETTLNYMGLPPGRYVFKVKAVTNDGIAAANIAEYPFTIITPYYKTTWFKGLLVLALIGIGWVTQLIHTNQKRRRRKEIRKIQEQEQQKIREQTAADFHDELGNKLTRISILADVLQHKTDPADEEKNKIIRQIKTNALGLYAGTKEIIWSLSKESDDLNEVLLTIRQTGVELFSDTAVQFVFTGLPDTDAAIKIPPGYNRHIIMIFKELLSNSMRHAGATRVMIACRKEGPDAIGICFTDNGIGFNKAHIRGNGLNNIQRRAEKIGGLLQLHSAPNEGTSCSLIFSLKK</sequence>
<dbReference type="InterPro" id="IPR036890">
    <property type="entry name" value="HATPase_C_sf"/>
</dbReference>
<keyword evidence="4" id="KW-0808">Transferase</keyword>
<organism evidence="10 11">
    <name type="scientific">Niabella pedocola</name>
    <dbReference type="NCBI Taxonomy" id="1752077"/>
    <lineage>
        <taxon>Bacteria</taxon>
        <taxon>Pseudomonadati</taxon>
        <taxon>Bacteroidota</taxon>
        <taxon>Chitinophagia</taxon>
        <taxon>Chitinophagales</taxon>
        <taxon>Chitinophagaceae</taxon>
        <taxon>Niabella</taxon>
    </lineage>
</organism>
<evidence type="ECO:0000256" key="2">
    <source>
        <dbReference type="ARBA" id="ARBA00012438"/>
    </source>
</evidence>
<dbReference type="InterPro" id="IPR003594">
    <property type="entry name" value="HATPase_dom"/>
</dbReference>
<comment type="catalytic activity">
    <reaction evidence="1">
        <text>ATP + protein L-histidine = ADP + protein N-phospho-L-histidine.</text>
        <dbReference type="EC" id="2.7.13.3"/>
    </reaction>
</comment>
<dbReference type="Gene3D" id="2.130.10.10">
    <property type="entry name" value="YVTN repeat-like/Quinoprotein amine dehydrogenase"/>
    <property type="match status" value="2"/>
</dbReference>
<dbReference type="PANTHER" id="PTHR24421:SF10">
    <property type="entry name" value="NITRATE_NITRITE SENSOR PROTEIN NARQ"/>
    <property type="match status" value="1"/>
</dbReference>
<evidence type="ECO:0000259" key="9">
    <source>
        <dbReference type="SMART" id="SM00387"/>
    </source>
</evidence>
<keyword evidence="5" id="KW-0547">Nucleotide-binding</keyword>
<keyword evidence="11" id="KW-1185">Reference proteome</keyword>
<dbReference type="Pfam" id="PF07494">
    <property type="entry name" value="Reg_prop"/>
    <property type="match status" value="1"/>
</dbReference>
<feature type="domain" description="Histidine kinase/HSP90-like ATPase" evidence="9">
    <location>
        <begin position="854"/>
        <end position="946"/>
    </location>
</feature>
<keyword evidence="6 10" id="KW-0418">Kinase</keyword>
<gene>
    <name evidence="10" type="ORF">LQ567_17035</name>
</gene>
<evidence type="ECO:0000256" key="6">
    <source>
        <dbReference type="ARBA" id="ARBA00022777"/>
    </source>
</evidence>
<evidence type="ECO:0000256" key="8">
    <source>
        <dbReference type="ARBA" id="ARBA00023012"/>
    </source>
</evidence>
<name>A0ABS8PTT6_9BACT</name>
<dbReference type="SUPFAM" id="SSF63829">
    <property type="entry name" value="Calcium-dependent phosphotriesterase"/>
    <property type="match status" value="2"/>
</dbReference>
<evidence type="ECO:0000256" key="7">
    <source>
        <dbReference type="ARBA" id="ARBA00022840"/>
    </source>
</evidence>
<dbReference type="GO" id="GO:0016301">
    <property type="term" value="F:kinase activity"/>
    <property type="evidence" value="ECO:0007669"/>
    <property type="project" value="UniProtKB-KW"/>
</dbReference>
<dbReference type="InterPro" id="IPR011712">
    <property type="entry name" value="Sig_transdc_His_kin_sub3_dim/P"/>
</dbReference>
<dbReference type="Proteomes" id="UP001199816">
    <property type="component" value="Unassembled WGS sequence"/>
</dbReference>
<evidence type="ECO:0000256" key="4">
    <source>
        <dbReference type="ARBA" id="ARBA00022679"/>
    </source>
</evidence>
<dbReference type="Pfam" id="PF07495">
    <property type="entry name" value="Y_Y_Y"/>
    <property type="match status" value="1"/>
</dbReference>
<keyword evidence="8" id="KW-0902">Two-component regulatory system</keyword>
<dbReference type="SMART" id="SM00387">
    <property type="entry name" value="HATPase_c"/>
    <property type="match status" value="1"/>
</dbReference>
<dbReference type="Pfam" id="PF02518">
    <property type="entry name" value="HATPase_c"/>
    <property type="match status" value="1"/>
</dbReference>
<keyword evidence="3" id="KW-0597">Phosphoprotein</keyword>
<evidence type="ECO:0000256" key="5">
    <source>
        <dbReference type="ARBA" id="ARBA00022741"/>
    </source>
</evidence>
<dbReference type="CDD" id="cd16917">
    <property type="entry name" value="HATPase_UhpB-NarQ-NarX-like"/>
    <property type="match status" value="1"/>
</dbReference>
<dbReference type="InterPro" id="IPR015943">
    <property type="entry name" value="WD40/YVTN_repeat-like_dom_sf"/>
</dbReference>
<evidence type="ECO:0000256" key="1">
    <source>
        <dbReference type="ARBA" id="ARBA00000085"/>
    </source>
</evidence>
<comment type="caution">
    <text evidence="10">The sequence shown here is derived from an EMBL/GenBank/DDBJ whole genome shotgun (WGS) entry which is preliminary data.</text>
</comment>
<reference evidence="10 11" key="1">
    <citation type="submission" date="2021-11" db="EMBL/GenBank/DDBJ databases">
        <title>Genomic of Niabella pedocola.</title>
        <authorList>
            <person name="Wu T."/>
        </authorList>
    </citation>
    <scope>NUCLEOTIDE SEQUENCE [LARGE SCALE GENOMIC DNA]</scope>
    <source>
        <strain evidence="10 11">JCM 31011</strain>
    </source>
</reference>
<dbReference type="SUPFAM" id="SSF55874">
    <property type="entry name" value="ATPase domain of HSP90 chaperone/DNA topoisomerase II/histidine kinase"/>
    <property type="match status" value="1"/>
</dbReference>
<dbReference type="PANTHER" id="PTHR24421">
    <property type="entry name" value="NITRATE/NITRITE SENSOR PROTEIN NARX-RELATED"/>
    <property type="match status" value="1"/>
</dbReference>